<keyword evidence="2" id="KW-1185">Reference proteome</keyword>
<dbReference type="InterPro" id="IPR014598">
    <property type="entry name" value="UCP035865"/>
</dbReference>
<name>A0A4R6RAC4_9HYPH</name>
<evidence type="ECO:0000313" key="1">
    <source>
        <dbReference type="EMBL" id="TDP82596.1"/>
    </source>
</evidence>
<dbReference type="EMBL" id="SNXY01000010">
    <property type="protein sequence ID" value="TDP82596.1"/>
    <property type="molecule type" value="Genomic_DNA"/>
</dbReference>
<dbReference type="AlphaFoldDB" id="A0A4R6RAC4"/>
<protein>
    <submittedName>
        <fullName evidence="1">Uncharacterized protein (DUF2336 family)</fullName>
    </submittedName>
</protein>
<proteinExistence type="predicted"/>
<reference evidence="1 2" key="1">
    <citation type="submission" date="2019-03" db="EMBL/GenBank/DDBJ databases">
        <title>Genomic Encyclopedia of Type Strains, Phase IV (KMG-IV): sequencing the most valuable type-strain genomes for metagenomic binning, comparative biology and taxonomic classification.</title>
        <authorList>
            <person name="Goeker M."/>
        </authorList>
    </citation>
    <scope>NUCLEOTIDE SEQUENCE [LARGE SCALE GENOMIC DNA]</scope>
    <source>
        <strain evidence="1 2">DSM 102969</strain>
    </source>
</reference>
<sequence>MVVGRFLDWIDRAPPQARAGAVAPVVGTYFRPDLSPESREAIEAVLTVLLDDPSLDVRAALADAVAGREDAPRHIVLTLAHDLPRVAEPVLERSPCLLDAELVELVLSGGARVQAAIAARPWVSYAVAATIAAEGGTEAVAVLLDNPGADIDEAAFGVMAERFGADADIRDTLFAREDLPVAVRQSLIAALGARLGELVVSRSWLTERRARSVVREACDKATVVMAGRAEEDELVELVEHLRRTGQLTTALLIRMVCEGNIRFLEAALSRLAGMPAAGVYALLTDGRDGALRALFGRAGLPERTHPAFLVALQVWREMDYDGGVADKARYTRRMVERILTRYQQFALTEVDDLLAMMRRLAADAVRESARAYARETREGTPRATRAAA</sequence>
<dbReference type="RefSeq" id="WP_126539053.1">
    <property type="nucleotide sequence ID" value="NZ_BSPM01000007.1"/>
</dbReference>
<accession>A0A4R6RAC4</accession>
<dbReference type="PIRSF" id="PIRSF035865">
    <property type="entry name" value="UCP035865"/>
    <property type="match status" value="1"/>
</dbReference>
<dbReference type="OrthoDB" id="9798569at2"/>
<evidence type="ECO:0000313" key="2">
    <source>
        <dbReference type="Proteomes" id="UP000294547"/>
    </source>
</evidence>
<organism evidence="1 2">
    <name type="scientific">Oharaeibacter diazotrophicus</name>
    <dbReference type="NCBI Taxonomy" id="1920512"/>
    <lineage>
        <taxon>Bacteria</taxon>
        <taxon>Pseudomonadati</taxon>
        <taxon>Pseudomonadota</taxon>
        <taxon>Alphaproteobacteria</taxon>
        <taxon>Hyphomicrobiales</taxon>
        <taxon>Pleomorphomonadaceae</taxon>
        <taxon>Oharaeibacter</taxon>
    </lineage>
</organism>
<dbReference type="InterPro" id="IPR019285">
    <property type="entry name" value="DUF2336"/>
</dbReference>
<dbReference type="Proteomes" id="UP000294547">
    <property type="component" value="Unassembled WGS sequence"/>
</dbReference>
<comment type="caution">
    <text evidence="1">The sequence shown here is derived from an EMBL/GenBank/DDBJ whole genome shotgun (WGS) entry which is preliminary data.</text>
</comment>
<gene>
    <name evidence="1" type="ORF">EDD54_3865</name>
</gene>
<dbReference type="Pfam" id="PF10098">
    <property type="entry name" value="DUF2336"/>
    <property type="match status" value="1"/>
</dbReference>